<evidence type="ECO:0000313" key="8">
    <source>
        <dbReference type="EMBL" id="PUZ52526.1"/>
    </source>
</evidence>
<evidence type="ECO:0000256" key="1">
    <source>
        <dbReference type="ARBA" id="ARBA00004123"/>
    </source>
</evidence>
<feature type="compositionally biased region" description="Polar residues" evidence="6">
    <location>
        <begin position="304"/>
        <end position="321"/>
    </location>
</feature>
<dbReference type="PROSITE" id="PS51369">
    <property type="entry name" value="TCP"/>
    <property type="match status" value="1"/>
</dbReference>
<evidence type="ECO:0000256" key="3">
    <source>
        <dbReference type="ARBA" id="ARBA00023125"/>
    </source>
</evidence>
<feature type="compositionally biased region" description="Basic and acidic residues" evidence="6">
    <location>
        <begin position="334"/>
        <end position="345"/>
    </location>
</feature>
<evidence type="ECO:0000313" key="9">
    <source>
        <dbReference type="Proteomes" id="UP000244336"/>
    </source>
</evidence>
<evidence type="ECO:0000259" key="7">
    <source>
        <dbReference type="PROSITE" id="PS51369"/>
    </source>
</evidence>
<dbReference type="GO" id="GO:0001216">
    <property type="term" value="F:DNA-binding transcription activator activity"/>
    <property type="evidence" value="ECO:0007669"/>
    <property type="project" value="EnsemblPlants"/>
</dbReference>
<evidence type="ECO:0000256" key="5">
    <source>
        <dbReference type="ARBA" id="ARBA00023242"/>
    </source>
</evidence>
<dbReference type="STRING" id="1504633.A0A2T7DAB4"/>
<feature type="compositionally biased region" description="Acidic residues" evidence="6">
    <location>
        <begin position="346"/>
        <end position="366"/>
    </location>
</feature>
<comment type="subcellular location">
    <subcellularLocation>
        <location evidence="1">Nucleus</location>
    </subcellularLocation>
</comment>
<dbReference type="GO" id="GO:0043565">
    <property type="term" value="F:sequence-specific DNA binding"/>
    <property type="evidence" value="ECO:0007669"/>
    <property type="project" value="EnsemblPlants"/>
</dbReference>
<dbReference type="Gramene" id="PUZ52526">
    <property type="protein sequence ID" value="PUZ52526"/>
    <property type="gene ID" value="GQ55_6G277500"/>
</dbReference>
<keyword evidence="3" id="KW-0238">DNA-binding</keyword>
<feature type="region of interest" description="Disordered" evidence="6">
    <location>
        <begin position="304"/>
        <end position="366"/>
    </location>
</feature>
<dbReference type="Proteomes" id="UP000244336">
    <property type="component" value="Chromosome 6"/>
</dbReference>
<sequence>MEAQAQHRAEEGEAAARQHAVGAGGVTAAAAGVAMGAIPMHGFMVPKPEPVEYFGGMAVVRSKPPPRNRDRHTKVEGRGRRIRMPAACAARIFQLTRELGHKSDGETIRWLLQQSEPAIIAATGTGTVPAIATTVDGVLRIPTQSSSSSSPSSLAMVADGEESSAKRRRKLQPTRAAAGASPLATAAPAAYYPVIADPLLQGTGGAAISVPSGLAPITTAPGAPQGLVPVFAVPAAGSPGGGANRMIPQATAVWMVPQPGAAAGGAAAQPTQFWAIQSAPQLINLGGAQTAVFPTAVNVADFQHQQQQASTMSHSSNSAEQHQLHLQHPGSGPHEQRRGGRSDVDHPEEDEDDDDEEPVSDSSPEE</sequence>
<dbReference type="PANTHER" id="PTHR31072:SF183">
    <property type="entry name" value="TRANSCRIPTION FACTOR PCF2"/>
    <property type="match status" value="1"/>
</dbReference>
<dbReference type="GO" id="GO:0005634">
    <property type="term" value="C:nucleus"/>
    <property type="evidence" value="ECO:0007669"/>
    <property type="project" value="UniProtKB-SubCell"/>
</dbReference>
<name>A0A2T7DAB4_9POAL</name>
<evidence type="ECO:0000256" key="2">
    <source>
        <dbReference type="ARBA" id="ARBA00023015"/>
    </source>
</evidence>
<dbReference type="GO" id="GO:0042803">
    <property type="term" value="F:protein homodimerization activity"/>
    <property type="evidence" value="ECO:0007669"/>
    <property type="project" value="EnsemblPlants"/>
</dbReference>
<organism evidence="8 9">
    <name type="scientific">Panicum hallii var. hallii</name>
    <dbReference type="NCBI Taxonomy" id="1504633"/>
    <lineage>
        <taxon>Eukaryota</taxon>
        <taxon>Viridiplantae</taxon>
        <taxon>Streptophyta</taxon>
        <taxon>Embryophyta</taxon>
        <taxon>Tracheophyta</taxon>
        <taxon>Spermatophyta</taxon>
        <taxon>Magnoliopsida</taxon>
        <taxon>Liliopsida</taxon>
        <taxon>Poales</taxon>
        <taxon>Poaceae</taxon>
        <taxon>PACMAD clade</taxon>
        <taxon>Panicoideae</taxon>
        <taxon>Panicodae</taxon>
        <taxon>Paniceae</taxon>
        <taxon>Panicinae</taxon>
        <taxon>Panicum</taxon>
        <taxon>Panicum sect. Panicum</taxon>
    </lineage>
</organism>
<dbReference type="Pfam" id="PF03634">
    <property type="entry name" value="TCP"/>
    <property type="match status" value="1"/>
</dbReference>
<protein>
    <recommendedName>
        <fullName evidence="7">TCP domain-containing protein</fullName>
    </recommendedName>
</protein>
<dbReference type="AlphaFoldDB" id="A0A2T7DAB4"/>
<dbReference type="PANTHER" id="PTHR31072">
    <property type="entry name" value="TRANSCRIPTION FACTOR TCP4-RELATED"/>
    <property type="match status" value="1"/>
</dbReference>
<reference evidence="8 9" key="1">
    <citation type="submission" date="2018-04" db="EMBL/GenBank/DDBJ databases">
        <title>WGS assembly of Panicum hallii var. hallii HAL2.</title>
        <authorList>
            <person name="Lovell J."/>
            <person name="Jenkins J."/>
            <person name="Lowry D."/>
            <person name="Mamidi S."/>
            <person name="Sreedasyam A."/>
            <person name="Weng X."/>
            <person name="Barry K."/>
            <person name="Bonette J."/>
            <person name="Campitelli B."/>
            <person name="Daum C."/>
            <person name="Gordon S."/>
            <person name="Gould B."/>
            <person name="Lipzen A."/>
            <person name="MacQueen A."/>
            <person name="Palacio-Mejia J."/>
            <person name="Plott C."/>
            <person name="Shakirov E."/>
            <person name="Shu S."/>
            <person name="Yoshinaga Y."/>
            <person name="Zane M."/>
            <person name="Rokhsar D."/>
            <person name="Grimwood J."/>
            <person name="Schmutz J."/>
            <person name="Juenger T."/>
        </authorList>
    </citation>
    <scope>NUCLEOTIDE SEQUENCE [LARGE SCALE GENOMIC DNA]</scope>
    <source>
        <strain evidence="9">cv. HAL2</strain>
    </source>
</reference>
<proteinExistence type="predicted"/>
<keyword evidence="9" id="KW-1185">Reference proteome</keyword>
<dbReference type="OrthoDB" id="1911901at2759"/>
<gene>
    <name evidence="8" type="ORF">GQ55_6G277500</name>
</gene>
<keyword evidence="2" id="KW-0805">Transcription regulation</keyword>
<accession>A0A2T7DAB4</accession>
<dbReference type="InterPro" id="IPR017887">
    <property type="entry name" value="TF_TCP_subgr"/>
</dbReference>
<evidence type="ECO:0000256" key="4">
    <source>
        <dbReference type="ARBA" id="ARBA00023163"/>
    </source>
</evidence>
<evidence type="ECO:0000256" key="6">
    <source>
        <dbReference type="SAM" id="MobiDB-lite"/>
    </source>
</evidence>
<dbReference type="InterPro" id="IPR005333">
    <property type="entry name" value="Transcription_factor_TCP"/>
</dbReference>
<keyword evidence="4" id="KW-0804">Transcription</keyword>
<feature type="region of interest" description="Disordered" evidence="6">
    <location>
        <begin position="142"/>
        <end position="179"/>
    </location>
</feature>
<feature type="domain" description="TCP" evidence="7">
    <location>
        <begin position="68"/>
        <end position="122"/>
    </location>
</feature>
<dbReference type="EMBL" id="CM009754">
    <property type="protein sequence ID" value="PUZ52526.1"/>
    <property type="molecule type" value="Genomic_DNA"/>
</dbReference>
<keyword evidence="5" id="KW-0539">Nucleus</keyword>